<keyword evidence="2 4" id="KW-0238">DNA-binding</keyword>
<dbReference type="Proteomes" id="UP000198309">
    <property type="component" value="Unassembled WGS sequence"/>
</dbReference>
<dbReference type="PROSITE" id="PS51898">
    <property type="entry name" value="TYR_RECOMBINASE"/>
    <property type="match status" value="1"/>
</dbReference>
<dbReference type="EMBL" id="FZPC01000008">
    <property type="protein sequence ID" value="SNS84996.1"/>
    <property type="molecule type" value="Genomic_DNA"/>
</dbReference>
<dbReference type="RefSeq" id="WP_089391175.1">
    <property type="nucleotide sequence ID" value="NZ_FNEC01000005.1"/>
</dbReference>
<feature type="domain" description="Core-binding (CB)" evidence="6">
    <location>
        <begin position="48"/>
        <end position="133"/>
    </location>
</feature>
<evidence type="ECO:0000256" key="1">
    <source>
        <dbReference type="ARBA" id="ARBA00022908"/>
    </source>
</evidence>
<keyword evidence="1" id="KW-0229">DNA integration</keyword>
<dbReference type="PANTHER" id="PTHR30349:SF93">
    <property type="entry name" value="FELS-2 PROPHAGE PROTEIN"/>
    <property type="match status" value="1"/>
</dbReference>
<evidence type="ECO:0000256" key="3">
    <source>
        <dbReference type="ARBA" id="ARBA00023172"/>
    </source>
</evidence>
<reference evidence="8 9" key="2">
    <citation type="submission" date="2017-06" db="EMBL/GenBank/DDBJ databases">
        <authorList>
            <person name="Varghese N."/>
            <person name="Submissions S."/>
        </authorList>
    </citation>
    <scope>NUCLEOTIDE SEQUENCE [LARGE SCALE GENOMIC DNA]</scope>
    <source>
        <strain evidence="8 9">RLD-1</strain>
    </source>
</reference>
<keyword evidence="9" id="KW-1185">Reference proteome</keyword>
<dbReference type="Pfam" id="PF00589">
    <property type="entry name" value="Phage_integrase"/>
    <property type="match status" value="1"/>
</dbReference>
<dbReference type="AlphaFoldDB" id="A0A239HUI3"/>
<dbReference type="InterPro" id="IPR011010">
    <property type="entry name" value="DNA_brk_join_enz"/>
</dbReference>
<proteinExistence type="predicted"/>
<organism evidence="7 10">
    <name type="scientific">Pseudomonas delhiensis</name>
    <dbReference type="NCBI Taxonomy" id="366289"/>
    <lineage>
        <taxon>Bacteria</taxon>
        <taxon>Pseudomonadati</taxon>
        <taxon>Pseudomonadota</taxon>
        <taxon>Gammaproteobacteria</taxon>
        <taxon>Pseudomonadales</taxon>
        <taxon>Pseudomonadaceae</taxon>
        <taxon>Pseudomonas</taxon>
    </lineage>
</organism>
<accession>A0A239HUI3</accession>
<dbReference type="InterPro" id="IPR050090">
    <property type="entry name" value="Tyrosine_recombinase_XerCD"/>
</dbReference>
<dbReference type="InterPro" id="IPR057084">
    <property type="entry name" value="Int_N"/>
</dbReference>
<evidence type="ECO:0000259" key="6">
    <source>
        <dbReference type="PROSITE" id="PS51900"/>
    </source>
</evidence>
<evidence type="ECO:0000256" key="2">
    <source>
        <dbReference type="ARBA" id="ARBA00023125"/>
    </source>
</evidence>
<dbReference type="PANTHER" id="PTHR30349">
    <property type="entry name" value="PHAGE INTEGRASE-RELATED"/>
    <property type="match status" value="1"/>
</dbReference>
<name>A0A239HUI3_9PSED</name>
<protein>
    <submittedName>
        <fullName evidence="7">Site-specific recombinase XerD</fullName>
    </submittedName>
</protein>
<dbReference type="CDD" id="cd00796">
    <property type="entry name" value="INT_Rci_Hp1_C"/>
    <property type="match status" value="1"/>
</dbReference>
<dbReference type="InterPro" id="IPR002104">
    <property type="entry name" value="Integrase_catalytic"/>
</dbReference>
<dbReference type="Pfam" id="PF24624">
    <property type="entry name" value="Int_N"/>
    <property type="match status" value="1"/>
</dbReference>
<dbReference type="InterPro" id="IPR044068">
    <property type="entry name" value="CB"/>
</dbReference>
<dbReference type="Proteomes" id="UP000199693">
    <property type="component" value="Unassembled WGS sequence"/>
</dbReference>
<dbReference type="PROSITE" id="PS51900">
    <property type="entry name" value="CB"/>
    <property type="match status" value="1"/>
</dbReference>
<dbReference type="GO" id="GO:0003677">
    <property type="term" value="F:DNA binding"/>
    <property type="evidence" value="ECO:0007669"/>
    <property type="project" value="UniProtKB-UniRule"/>
</dbReference>
<keyword evidence="3" id="KW-0233">DNA recombination</keyword>
<sequence length="362" mass="41423">MTARKDGKTWTADFYDNGRSGRRIRKKGFATRSAAIRYEQDYFAVKGETRRPLDDRLSDLVKVWHDLHGCTLKDGEQRLARCYALAKRLGDPLAFEFDSLAWARYRQHRLTEVKPETVNHEQRYLSAIFSELIRLGSWHKVNPLAKVRQIKTDQVELTFLTLDQVSLLLAECKASTNTHTYPVAMLCLATGARWDEAESLSRGAVQGGKVHYHRTKNRQSRAVPIPKDLERLILNRGMPGTGRLFMSCRAAFRGAYRRCGFHTPGQMTHILRHTFASHYMMGGGDILTLQRILGHSSITMTMRYAHLSPEHLESAMRLSPLVQSEHQLDSADIDEAEDDMELCRIVEKRVNEPSREVSLDEL</sequence>
<dbReference type="GO" id="GO:0006310">
    <property type="term" value="P:DNA recombination"/>
    <property type="evidence" value="ECO:0007669"/>
    <property type="project" value="UniProtKB-KW"/>
</dbReference>
<evidence type="ECO:0000259" key="5">
    <source>
        <dbReference type="PROSITE" id="PS51898"/>
    </source>
</evidence>
<gene>
    <name evidence="7" type="ORF">SAMN05216189_100590</name>
    <name evidence="8" type="ORF">SAMN06295949_10898</name>
</gene>
<dbReference type="EMBL" id="FNEC01000005">
    <property type="protein sequence ID" value="SDI44990.1"/>
    <property type="molecule type" value="Genomic_DNA"/>
</dbReference>
<evidence type="ECO:0000256" key="4">
    <source>
        <dbReference type="PROSITE-ProRule" id="PRU01248"/>
    </source>
</evidence>
<dbReference type="GO" id="GO:0015074">
    <property type="term" value="P:DNA integration"/>
    <property type="evidence" value="ECO:0007669"/>
    <property type="project" value="UniProtKB-KW"/>
</dbReference>
<dbReference type="SUPFAM" id="SSF56349">
    <property type="entry name" value="DNA breaking-rejoining enzymes"/>
    <property type="match status" value="1"/>
</dbReference>
<evidence type="ECO:0000313" key="7">
    <source>
        <dbReference type="EMBL" id="SDI44990.1"/>
    </source>
</evidence>
<evidence type="ECO:0000313" key="10">
    <source>
        <dbReference type="Proteomes" id="UP000199693"/>
    </source>
</evidence>
<evidence type="ECO:0000313" key="8">
    <source>
        <dbReference type="EMBL" id="SNS84996.1"/>
    </source>
</evidence>
<dbReference type="InterPro" id="IPR013762">
    <property type="entry name" value="Integrase-like_cat_sf"/>
</dbReference>
<evidence type="ECO:0000313" key="9">
    <source>
        <dbReference type="Proteomes" id="UP000198309"/>
    </source>
</evidence>
<reference evidence="7 10" key="1">
    <citation type="submission" date="2016-10" db="EMBL/GenBank/DDBJ databases">
        <authorList>
            <person name="de Groot N.N."/>
        </authorList>
    </citation>
    <scope>NUCLEOTIDE SEQUENCE [LARGE SCALE GENOMIC DNA]</scope>
    <source>
        <strain evidence="7 10">CCM 7361</strain>
    </source>
</reference>
<feature type="domain" description="Tyr recombinase" evidence="5">
    <location>
        <begin position="155"/>
        <end position="317"/>
    </location>
</feature>
<dbReference type="Gene3D" id="1.10.443.10">
    <property type="entry name" value="Intergrase catalytic core"/>
    <property type="match status" value="1"/>
</dbReference>